<keyword evidence="3" id="KW-1185">Reference proteome</keyword>
<evidence type="ECO:0000313" key="3">
    <source>
        <dbReference type="Proteomes" id="UP000606274"/>
    </source>
</evidence>
<dbReference type="InterPro" id="IPR009079">
    <property type="entry name" value="4_helix_cytokine-like_core"/>
</dbReference>
<evidence type="ECO:0008006" key="4">
    <source>
        <dbReference type="Google" id="ProtNLM"/>
    </source>
</evidence>
<proteinExistence type="predicted"/>
<dbReference type="Gene3D" id="1.20.1250.10">
    <property type="match status" value="1"/>
</dbReference>
<evidence type="ECO:0000313" key="2">
    <source>
        <dbReference type="EMBL" id="KAF7704934.1"/>
    </source>
</evidence>
<dbReference type="SUPFAM" id="SSF47266">
    <property type="entry name" value="4-helical cytokines"/>
    <property type="match status" value="1"/>
</dbReference>
<dbReference type="EMBL" id="JABFDY010000007">
    <property type="protein sequence ID" value="KAF7704934.1"/>
    <property type="molecule type" value="Genomic_DNA"/>
</dbReference>
<organism evidence="2 3">
    <name type="scientific">Silurus meridionalis</name>
    <name type="common">Southern catfish</name>
    <name type="synonym">Silurus soldatovi meridionalis</name>
    <dbReference type="NCBI Taxonomy" id="175797"/>
    <lineage>
        <taxon>Eukaryota</taxon>
        <taxon>Metazoa</taxon>
        <taxon>Chordata</taxon>
        <taxon>Craniata</taxon>
        <taxon>Vertebrata</taxon>
        <taxon>Euteleostomi</taxon>
        <taxon>Actinopterygii</taxon>
        <taxon>Neopterygii</taxon>
        <taxon>Teleostei</taxon>
        <taxon>Ostariophysi</taxon>
        <taxon>Siluriformes</taxon>
        <taxon>Siluridae</taxon>
        <taxon>Silurus</taxon>
    </lineage>
</organism>
<dbReference type="InterPro" id="IPR040117">
    <property type="entry name" value="GCSF/MGF"/>
</dbReference>
<gene>
    <name evidence="2" type="ORF">HF521_020220</name>
</gene>
<dbReference type="PANTHER" id="PTHR10511:SF2">
    <property type="entry name" value="GRANULOCYTE COLONY-STIMULATING FACTOR"/>
    <property type="match status" value="1"/>
</dbReference>
<protein>
    <recommendedName>
        <fullName evidence="4">Obesity factor</fullName>
    </recommendedName>
</protein>
<dbReference type="GO" id="GO:0005125">
    <property type="term" value="F:cytokine activity"/>
    <property type="evidence" value="ECO:0007669"/>
    <property type="project" value="InterPro"/>
</dbReference>
<evidence type="ECO:0000256" key="1">
    <source>
        <dbReference type="SAM" id="SignalP"/>
    </source>
</evidence>
<dbReference type="OrthoDB" id="8841348at2759"/>
<comment type="caution">
    <text evidence="2">The sequence shown here is derived from an EMBL/GenBank/DDBJ whole genome shotgun (WGS) entry which is preliminary data.</text>
</comment>
<keyword evidence="1" id="KW-0732">Signal</keyword>
<dbReference type="Proteomes" id="UP000606274">
    <property type="component" value="Unassembled WGS sequence"/>
</dbReference>
<feature type="signal peptide" evidence="1">
    <location>
        <begin position="1"/>
        <end position="20"/>
    </location>
</feature>
<sequence>MYAYFGLCLALSAFGGVVLPLPVPQPQHTLDMEVTRGSEFQDAAEGAFSLITKILGEIPAVHKSLIHTMTLSLNESDLSELQFLKESLGLPQPSPLQPISDDFTLDTSLGRIAEGLKLHKFLLKVITEQVHFKSKKLSGILYDLRDTVLHVHKMQHLIKASIGPEKVSESQLREDLAPKLENGYMSQVAAHLTIIQLREFAKDVSRSLQGMIITSVEQELQDS</sequence>
<name>A0A8T0BCZ3_SILME</name>
<feature type="chain" id="PRO_5035950002" description="Obesity factor" evidence="1">
    <location>
        <begin position="21"/>
        <end position="223"/>
    </location>
</feature>
<dbReference type="GO" id="GO:0045639">
    <property type="term" value="P:positive regulation of myeloid cell differentiation"/>
    <property type="evidence" value="ECO:0007669"/>
    <property type="project" value="InterPro"/>
</dbReference>
<reference evidence="2" key="1">
    <citation type="submission" date="2020-08" db="EMBL/GenBank/DDBJ databases">
        <title>Chromosome-level assembly of Southern catfish (Silurus meridionalis) provides insights into visual adaptation to the nocturnal and benthic lifestyles.</title>
        <authorList>
            <person name="Zhang Y."/>
            <person name="Wang D."/>
            <person name="Peng Z."/>
        </authorList>
    </citation>
    <scope>NUCLEOTIDE SEQUENCE</scope>
    <source>
        <strain evidence="2">SWU-2019-XX</strain>
        <tissue evidence="2">Muscle</tissue>
    </source>
</reference>
<dbReference type="PANTHER" id="PTHR10511">
    <property type="entry name" value="GRANULOCYTE COLONY-STIMULATING FACTOR"/>
    <property type="match status" value="1"/>
</dbReference>
<dbReference type="AlphaFoldDB" id="A0A8T0BCZ3"/>
<accession>A0A8T0BCZ3</accession>